<dbReference type="RefSeq" id="WP_184382844.1">
    <property type="nucleotide sequence ID" value="NZ_JACIDJ010000001.1"/>
</dbReference>
<dbReference type="PANTHER" id="PTHR43102">
    <property type="entry name" value="SLR1143 PROTEIN"/>
    <property type="match status" value="1"/>
</dbReference>
<organism evidence="2 3">
    <name type="scientific">Roseococcus suduntuyensis</name>
    <dbReference type="NCBI Taxonomy" id="455361"/>
    <lineage>
        <taxon>Bacteria</taxon>
        <taxon>Pseudomonadati</taxon>
        <taxon>Pseudomonadota</taxon>
        <taxon>Alphaproteobacteria</taxon>
        <taxon>Acetobacterales</taxon>
        <taxon>Roseomonadaceae</taxon>
        <taxon>Roseococcus</taxon>
    </lineage>
</organism>
<dbReference type="Pfam" id="PF01590">
    <property type="entry name" value="GAF"/>
    <property type="match status" value="1"/>
</dbReference>
<accession>A0A840ABX7</accession>
<dbReference type="SUPFAM" id="SSF55781">
    <property type="entry name" value="GAF domain-like"/>
    <property type="match status" value="1"/>
</dbReference>
<dbReference type="Pfam" id="PF00990">
    <property type="entry name" value="GGDEF"/>
    <property type="match status" value="1"/>
</dbReference>
<sequence length="331" mass="34815">MPAAAIPPHEAERLAALRSYGLLDGACDSVLDDVVQLAARLTSMPMALVTLVDSERQVLLARKGITPAETPRDVSVCAHAILTPGQPMAVSDMSQDPRVSDNPYVTGPPHLRAYLGIPLVNSEGYALGALCVLDEVAREHDDNMVATMQSLARTVVTTLELRRVMRQVHNLALTDALTGLANRPALMDALGRVIGLRAGFSVLCLDLDGFKGLNDSQGHAVGDLALTEVAQELRLACGLGDVAARLGGDEFALLLASGDADAMAERVRFGIARRMAAQGWAVTASIGGVTFHAPPEDAATALAQADGLLYEAKRGGRNRAVLRVSEQASLG</sequence>
<dbReference type="EMBL" id="JACIDJ010000001">
    <property type="protein sequence ID" value="MBB3897810.1"/>
    <property type="molecule type" value="Genomic_DNA"/>
</dbReference>
<dbReference type="SMART" id="SM00065">
    <property type="entry name" value="GAF"/>
    <property type="match status" value="1"/>
</dbReference>
<dbReference type="InterPro" id="IPR043128">
    <property type="entry name" value="Rev_trsase/Diguanyl_cyclase"/>
</dbReference>
<evidence type="ECO:0000313" key="2">
    <source>
        <dbReference type="EMBL" id="MBB3897810.1"/>
    </source>
</evidence>
<reference evidence="2 3" key="1">
    <citation type="submission" date="2020-08" db="EMBL/GenBank/DDBJ databases">
        <title>Genomic Encyclopedia of Type Strains, Phase IV (KMG-IV): sequencing the most valuable type-strain genomes for metagenomic binning, comparative biology and taxonomic classification.</title>
        <authorList>
            <person name="Goeker M."/>
        </authorList>
    </citation>
    <scope>NUCLEOTIDE SEQUENCE [LARGE SCALE GENOMIC DNA]</scope>
    <source>
        <strain evidence="2 3">DSM 19979</strain>
    </source>
</reference>
<dbReference type="InterPro" id="IPR003018">
    <property type="entry name" value="GAF"/>
</dbReference>
<dbReference type="InterPro" id="IPR000160">
    <property type="entry name" value="GGDEF_dom"/>
</dbReference>
<evidence type="ECO:0000259" key="1">
    <source>
        <dbReference type="PROSITE" id="PS50887"/>
    </source>
</evidence>
<dbReference type="Gene3D" id="3.30.70.270">
    <property type="match status" value="1"/>
</dbReference>
<gene>
    <name evidence="2" type="ORF">GGQ83_001236</name>
</gene>
<dbReference type="NCBIfam" id="TIGR00254">
    <property type="entry name" value="GGDEF"/>
    <property type="match status" value="1"/>
</dbReference>
<dbReference type="Proteomes" id="UP000553193">
    <property type="component" value="Unassembled WGS sequence"/>
</dbReference>
<name>A0A840ABX7_9PROT</name>
<evidence type="ECO:0000313" key="3">
    <source>
        <dbReference type="Proteomes" id="UP000553193"/>
    </source>
</evidence>
<dbReference type="InterPro" id="IPR029787">
    <property type="entry name" value="Nucleotide_cyclase"/>
</dbReference>
<dbReference type="PANTHER" id="PTHR43102:SF2">
    <property type="entry name" value="GAF DOMAIN-CONTAINING PROTEIN"/>
    <property type="match status" value="1"/>
</dbReference>
<dbReference type="SUPFAM" id="SSF55073">
    <property type="entry name" value="Nucleotide cyclase"/>
    <property type="match status" value="1"/>
</dbReference>
<comment type="caution">
    <text evidence="2">The sequence shown here is derived from an EMBL/GenBank/DDBJ whole genome shotgun (WGS) entry which is preliminary data.</text>
</comment>
<keyword evidence="3" id="KW-1185">Reference proteome</keyword>
<proteinExistence type="predicted"/>
<feature type="domain" description="GGDEF" evidence="1">
    <location>
        <begin position="198"/>
        <end position="325"/>
    </location>
</feature>
<dbReference type="InterPro" id="IPR029016">
    <property type="entry name" value="GAF-like_dom_sf"/>
</dbReference>
<dbReference type="Gene3D" id="3.30.450.40">
    <property type="match status" value="1"/>
</dbReference>
<dbReference type="AlphaFoldDB" id="A0A840ABX7"/>
<protein>
    <submittedName>
        <fullName evidence="2">Diguanylate cyclase (GGDEF)-like protein</fullName>
    </submittedName>
</protein>
<dbReference type="CDD" id="cd01949">
    <property type="entry name" value="GGDEF"/>
    <property type="match status" value="1"/>
</dbReference>
<dbReference type="PROSITE" id="PS50887">
    <property type="entry name" value="GGDEF"/>
    <property type="match status" value="1"/>
</dbReference>
<dbReference type="SMART" id="SM00267">
    <property type="entry name" value="GGDEF"/>
    <property type="match status" value="1"/>
</dbReference>